<gene>
    <name evidence="2" type="ORF">D4764_04G0010260</name>
</gene>
<dbReference type="EMBL" id="RHFK02000017">
    <property type="protein sequence ID" value="TWW62379.1"/>
    <property type="molecule type" value="Genomic_DNA"/>
</dbReference>
<proteinExistence type="predicted"/>
<dbReference type="Proteomes" id="UP000324091">
    <property type="component" value="Chromosome 4"/>
</dbReference>
<dbReference type="AlphaFoldDB" id="A0A5C6N5Z5"/>
<evidence type="ECO:0000313" key="2">
    <source>
        <dbReference type="EMBL" id="TWW62379.1"/>
    </source>
</evidence>
<organism evidence="2 3">
    <name type="scientific">Takifugu flavidus</name>
    <name type="common">sansaifugu</name>
    <dbReference type="NCBI Taxonomy" id="433684"/>
    <lineage>
        <taxon>Eukaryota</taxon>
        <taxon>Metazoa</taxon>
        <taxon>Chordata</taxon>
        <taxon>Craniata</taxon>
        <taxon>Vertebrata</taxon>
        <taxon>Euteleostomi</taxon>
        <taxon>Actinopterygii</taxon>
        <taxon>Neopterygii</taxon>
        <taxon>Teleostei</taxon>
        <taxon>Neoteleostei</taxon>
        <taxon>Acanthomorphata</taxon>
        <taxon>Eupercaria</taxon>
        <taxon>Tetraodontiformes</taxon>
        <taxon>Tetradontoidea</taxon>
        <taxon>Tetraodontidae</taxon>
        <taxon>Takifugu</taxon>
    </lineage>
</organism>
<protein>
    <submittedName>
        <fullName evidence="2">Uncharacterized protein</fullName>
    </submittedName>
</protein>
<evidence type="ECO:0000256" key="1">
    <source>
        <dbReference type="SAM" id="MobiDB-lite"/>
    </source>
</evidence>
<feature type="compositionally biased region" description="Basic and acidic residues" evidence="1">
    <location>
        <begin position="100"/>
        <end position="158"/>
    </location>
</feature>
<feature type="non-terminal residue" evidence="2">
    <location>
        <position position="223"/>
    </location>
</feature>
<evidence type="ECO:0000313" key="3">
    <source>
        <dbReference type="Proteomes" id="UP000324091"/>
    </source>
</evidence>
<accession>A0A5C6N5Z5</accession>
<name>A0A5C6N5Z5_9TELE</name>
<feature type="region of interest" description="Disordered" evidence="1">
    <location>
        <begin position="100"/>
        <end position="168"/>
    </location>
</feature>
<sequence length="223" mass="25197">MRIRTSKSESMVLTRKKVECLLRVGEEVQSQVEEFKYLGILFTSEEGAEPESKALDLPVDLRPSPHLWPSRWVMTERTRSWIQAAEMSFLHRVAGLILRDRGDPPADGQLGKERGEERIEEKRRGEERREEGEGEGEGRRGEERRGQGVRPAEADTHQVESALRQMSEHMQRITAGVSQLSGQLVALDERLPRTPDTAMSVPADSLPTNPAPQQREPYIPIPG</sequence>
<keyword evidence="3" id="KW-1185">Reference proteome</keyword>
<comment type="caution">
    <text evidence="2">The sequence shown here is derived from an EMBL/GenBank/DDBJ whole genome shotgun (WGS) entry which is preliminary data.</text>
</comment>
<reference evidence="2 3" key="1">
    <citation type="submission" date="2019-04" db="EMBL/GenBank/DDBJ databases">
        <title>Chromosome genome assembly for Takifugu flavidus.</title>
        <authorList>
            <person name="Xiao S."/>
        </authorList>
    </citation>
    <scope>NUCLEOTIDE SEQUENCE [LARGE SCALE GENOMIC DNA]</scope>
    <source>
        <strain evidence="2">HTHZ2018</strain>
        <tissue evidence="2">Muscle</tissue>
    </source>
</reference>
<feature type="region of interest" description="Disordered" evidence="1">
    <location>
        <begin position="192"/>
        <end position="223"/>
    </location>
</feature>